<accession>A0ABZ2W0W8</accession>
<dbReference type="Pfam" id="PF13503">
    <property type="entry name" value="DUF4123"/>
    <property type="match status" value="1"/>
</dbReference>
<proteinExistence type="predicted"/>
<evidence type="ECO:0000259" key="1">
    <source>
        <dbReference type="Pfam" id="PF13503"/>
    </source>
</evidence>
<dbReference type="RefSeq" id="WP_341581487.1">
    <property type="nucleotide sequence ID" value="NZ_CP101118.1"/>
</dbReference>
<evidence type="ECO:0000313" key="2">
    <source>
        <dbReference type="EMBL" id="WZF88384.1"/>
    </source>
</evidence>
<sequence>MDAANYISTLDRLELLNQEPFRADFAFIDLAVDERFLQFLYDSDRQGAVHWRSLLENTRWQASWQAGPVFLEFAGDSHFRDKLKERLTQLPLGILVESSESPEQVFEWAQGWLLALADSDERLFRFYDPRSFRPLMATLQERSRSMVNPGAAIYWSQSGAWYAYRSAGQTETGDAPEGISLSQAELLELPGFRLADRAMVYTNVYRDYLPYSENPGVWVLEQLQEANSLGFESASLQERWLRLRIRNGAPLLGRLDYREIMNKPDMTPADRLNAMESILESTDATT</sequence>
<keyword evidence="3" id="KW-1185">Reference proteome</keyword>
<dbReference type="Proteomes" id="UP001475781">
    <property type="component" value="Chromosome"/>
</dbReference>
<feature type="domain" description="DUF4123" evidence="1">
    <location>
        <begin position="25"/>
        <end position="145"/>
    </location>
</feature>
<evidence type="ECO:0000313" key="3">
    <source>
        <dbReference type="Proteomes" id="UP001475781"/>
    </source>
</evidence>
<reference evidence="2 3" key="1">
    <citation type="submission" date="2022-07" db="EMBL/GenBank/DDBJ databases">
        <title>A copper resistant bacterium isolated from sediment samples of deep sea hydrothermal areas.</title>
        <authorList>
            <person name="Zeng X."/>
        </authorList>
    </citation>
    <scope>NUCLEOTIDE SEQUENCE [LARGE SCALE GENOMIC DNA]</scope>
    <source>
        <strain evidence="3">CuT 6</strain>
    </source>
</reference>
<dbReference type="InterPro" id="IPR025391">
    <property type="entry name" value="DUF4123"/>
</dbReference>
<name>A0ABZ2W0W8_9GAMM</name>
<organism evidence="2 3">
    <name type="scientific">Marinobacter metalliresistant</name>
    <dbReference type="NCBI Taxonomy" id="2961995"/>
    <lineage>
        <taxon>Bacteria</taxon>
        <taxon>Pseudomonadati</taxon>
        <taxon>Pseudomonadota</taxon>
        <taxon>Gammaproteobacteria</taxon>
        <taxon>Pseudomonadales</taxon>
        <taxon>Marinobacteraceae</taxon>
        <taxon>Marinobacter</taxon>
    </lineage>
</organism>
<dbReference type="EMBL" id="CP101118">
    <property type="protein sequence ID" value="WZF88384.1"/>
    <property type="molecule type" value="Genomic_DNA"/>
</dbReference>
<protein>
    <submittedName>
        <fullName evidence="2">DUF4123 domain-containing protein</fullName>
    </submittedName>
</protein>
<gene>
    <name evidence="2" type="ORF">NLK58_19070</name>
</gene>